<reference evidence="4 5" key="1">
    <citation type="submission" date="2018-05" db="EMBL/GenBank/DDBJ databases">
        <authorList>
            <person name="Goeker M."/>
            <person name="Huntemann M."/>
            <person name="Clum A."/>
            <person name="Pillay M."/>
            <person name="Palaniappan K."/>
            <person name="Varghese N."/>
            <person name="Mikhailova N."/>
            <person name="Stamatis D."/>
            <person name="Reddy T."/>
            <person name="Daum C."/>
            <person name="Shapiro N."/>
            <person name="Ivanova N."/>
            <person name="Kyrpides N."/>
            <person name="Woyke T."/>
        </authorList>
    </citation>
    <scope>NUCLEOTIDE SEQUENCE [LARGE SCALE GENOMIC DNA]</scope>
    <source>
        <strain evidence="4 5">DSM 26524</strain>
    </source>
</reference>
<evidence type="ECO:0000313" key="5">
    <source>
        <dbReference type="Proteomes" id="UP000245412"/>
    </source>
</evidence>
<evidence type="ECO:0000259" key="2">
    <source>
        <dbReference type="Pfam" id="PF00465"/>
    </source>
</evidence>
<protein>
    <submittedName>
        <fullName evidence="4">Alcohol dehydrogenase class IV</fullName>
    </submittedName>
</protein>
<dbReference type="Pfam" id="PF25137">
    <property type="entry name" value="ADH_Fe_C"/>
    <property type="match status" value="1"/>
</dbReference>
<sequence length="384" mass="42142">MNSFDISTKIYYGDNALDRLSEIPYNKIMVITDPFVVQSGMIELITKRLEKGKKQYSIFKDVVPDPPIEKVVAGVKALLDYMPEAIVAVGGGSAIDSAKAIREFAGKAGELHNVALIAVPTTSGTGSEVTAFSVITDPVEKVKYPLVSDDLLPTEAILDAELTRSVPPSITADTGMDVFTHALEAYVSTNSTEFAAALSEKAIEICGTFLLRAYLDGNDTHARKKMHIASCLAGLAFNAASLGINHSMAHQLGARFHIPHGRANAMLLPYIIEYNSYISKHSRSRKEYPRQVEKYVTIARILGLQNFNTITTVRALVAWVQFMLKEMDIPLSVSQTGKCTKEEYFAAIPDMADAAMADACTPTNPRVPVKEDIMEIYERLWDVN</sequence>
<dbReference type="RefSeq" id="WP_109625062.1">
    <property type="nucleotide sequence ID" value="NZ_CABJAT010000002.1"/>
</dbReference>
<feature type="domain" description="Fe-containing alcohol dehydrogenase-like C-terminal" evidence="3">
    <location>
        <begin position="171"/>
        <end position="380"/>
    </location>
</feature>
<dbReference type="GO" id="GO:0004022">
    <property type="term" value="F:alcohol dehydrogenase (NAD+) activity"/>
    <property type="evidence" value="ECO:0007669"/>
    <property type="project" value="UniProtKB-ARBA"/>
</dbReference>
<gene>
    <name evidence="4" type="ORF">C7383_102265</name>
</gene>
<organism evidence="4 5">
    <name type="scientific">Murimonas intestini</name>
    <dbReference type="NCBI Taxonomy" id="1337051"/>
    <lineage>
        <taxon>Bacteria</taxon>
        <taxon>Bacillati</taxon>
        <taxon>Bacillota</taxon>
        <taxon>Clostridia</taxon>
        <taxon>Lachnospirales</taxon>
        <taxon>Lachnospiraceae</taxon>
        <taxon>Murimonas</taxon>
    </lineage>
</organism>
<dbReference type="AlphaFoldDB" id="A0AB73T8A4"/>
<dbReference type="InterPro" id="IPR018211">
    <property type="entry name" value="ADH_Fe_CS"/>
</dbReference>
<keyword evidence="5" id="KW-1185">Reference proteome</keyword>
<dbReference type="SUPFAM" id="SSF56796">
    <property type="entry name" value="Dehydroquinate synthase-like"/>
    <property type="match status" value="1"/>
</dbReference>
<dbReference type="Gene3D" id="1.20.1090.10">
    <property type="entry name" value="Dehydroquinate synthase-like - alpha domain"/>
    <property type="match status" value="1"/>
</dbReference>
<dbReference type="CDD" id="cd08180">
    <property type="entry name" value="PDD"/>
    <property type="match status" value="1"/>
</dbReference>
<dbReference type="InterPro" id="IPR039697">
    <property type="entry name" value="Alcohol_dehydrogenase_Fe"/>
</dbReference>
<evidence type="ECO:0000259" key="3">
    <source>
        <dbReference type="Pfam" id="PF25137"/>
    </source>
</evidence>
<dbReference type="Proteomes" id="UP000245412">
    <property type="component" value="Unassembled WGS sequence"/>
</dbReference>
<dbReference type="Gene3D" id="3.40.50.1970">
    <property type="match status" value="1"/>
</dbReference>
<dbReference type="InterPro" id="IPR001670">
    <property type="entry name" value="ADH_Fe/GldA"/>
</dbReference>
<evidence type="ECO:0000256" key="1">
    <source>
        <dbReference type="ARBA" id="ARBA00023002"/>
    </source>
</evidence>
<evidence type="ECO:0000313" key="4">
    <source>
        <dbReference type="EMBL" id="PWJ78129.1"/>
    </source>
</evidence>
<accession>A0AB73T8A4</accession>
<dbReference type="FunFam" id="3.40.50.1970:FF:000003">
    <property type="entry name" value="Alcohol dehydrogenase, iron-containing"/>
    <property type="match status" value="1"/>
</dbReference>
<dbReference type="Pfam" id="PF00465">
    <property type="entry name" value="Fe-ADH"/>
    <property type="match status" value="1"/>
</dbReference>
<dbReference type="PANTHER" id="PTHR11496:SF83">
    <property type="entry name" value="HYDROXYACID-OXOACID TRANSHYDROGENASE, MITOCHONDRIAL"/>
    <property type="match status" value="1"/>
</dbReference>
<keyword evidence="1" id="KW-0560">Oxidoreductase</keyword>
<dbReference type="GO" id="GO:0046872">
    <property type="term" value="F:metal ion binding"/>
    <property type="evidence" value="ECO:0007669"/>
    <property type="project" value="InterPro"/>
</dbReference>
<dbReference type="EMBL" id="QGGY01000002">
    <property type="protein sequence ID" value="PWJ78129.1"/>
    <property type="molecule type" value="Genomic_DNA"/>
</dbReference>
<dbReference type="FunFam" id="1.20.1090.10:FF:000001">
    <property type="entry name" value="Aldehyde-alcohol dehydrogenase"/>
    <property type="match status" value="1"/>
</dbReference>
<name>A0AB73T8A4_9FIRM</name>
<dbReference type="PROSITE" id="PS00913">
    <property type="entry name" value="ADH_IRON_1"/>
    <property type="match status" value="1"/>
</dbReference>
<feature type="domain" description="Alcohol dehydrogenase iron-type/glycerol dehydrogenase GldA" evidence="2">
    <location>
        <begin position="8"/>
        <end position="159"/>
    </location>
</feature>
<dbReference type="PANTHER" id="PTHR11496">
    <property type="entry name" value="ALCOHOL DEHYDROGENASE"/>
    <property type="match status" value="1"/>
</dbReference>
<proteinExistence type="predicted"/>
<comment type="caution">
    <text evidence="4">The sequence shown here is derived from an EMBL/GenBank/DDBJ whole genome shotgun (WGS) entry which is preliminary data.</text>
</comment>
<dbReference type="InterPro" id="IPR056798">
    <property type="entry name" value="ADH_Fe_C"/>
</dbReference>